<dbReference type="SUPFAM" id="SSF55781">
    <property type="entry name" value="GAF domain-like"/>
    <property type="match status" value="1"/>
</dbReference>
<dbReference type="InterPro" id="IPR050707">
    <property type="entry name" value="HTH_MetabolicPath_Reg"/>
</dbReference>
<dbReference type="Gene3D" id="3.30.450.40">
    <property type="match status" value="1"/>
</dbReference>
<evidence type="ECO:0000313" key="7">
    <source>
        <dbReference type="Proteomes" id="UP001326567"/>
    </source>
</evidence>
<evidence type="ECO:0000256" key="2">
    <source>
        <dbReference type="ARBA" id="ARBA00023125"/>
    </source>
</evidence>
<evidence type="ECO:0000313" key="6">
    <source>
        <dbReference type="EMBL" id="WPZ23965.1"/>
    </source>
</evidence>
<evidence type="ECO:0000259" key="5">
    <source>
        <dbReference type="PROSITE" id="PS51078"/>
    </source>
</evidence>
<dbReference type="InterPro" id="IPR014757">
    <property type="entry name" value="Tscrpt_reg_IclR_C"/>
</dbReference>
<keyword evidence="1" id="KW-0805">Transcription regulation</keyword>
<dbReference type="Proteomes" id="UP001326567">
    <property type="component" value="Plasmid unnamed05"/>
</dbReference>
<dbReference type="PANTHER" id="PTHR30136:SF35">
    <property type="entry name" value="HTH-TYPE TRANSCRIPTIONAL REGULATOR RV1719"/>
    <property type="match status" value="1"/>
</dbReference>
<sequence length="261" mass="29435">MMRHENVKSAARVFAVLEYFAEHRQPARLRDLSGGLGVPASSMTAILRTMVQLGYLEIDQKSHRYFPSPRLTKLTDWIDAGGYEQSTVLDAMCRLRDRAGEPVVLAAQNGLYVEYVISLHSYEGTNSHIEAGSLRLMVQNGIGWMLLSRQPEEVALRIYHQTIADGLLSDAVYSEDAFRQTLDAHRATDISVLHARDLHERTAHWDASMISVLIPVPERHHRLLGIGLHGPTSRMTRREEELSGLLRETVGELRAQMSVDR</sequence>
<reference evidence="6 7" key="1">
    <citation type="submission" date="2023-11" db="EMBL/GenBank/DDBJ databases">
        <title>From the Deep-Sea to the Surface: Bacterial Genomes Isolated from the Moytirra Hydrothermal Vent Plume.</title>
        <authorList>
            <person name="Major S.R."/>
        </authorList>
    </citation>
    <scope>NUCLEOTIDE SEQUENCE [LARGE SCALE GENOMIC DNA]</scope>
    <source>
        <strain evidence="6 7">OXR-9</strain>
        <plasmid evidence="6 7">unnamed05</plasmid>
    </source>
</reference>
<organism evidence="6 7">
    <name type="scientific">Sulfitobacter faviae</name>
    <dbReference type="NCBI Taxonomy" id="1775881"/>
    <lineage>
        <taxon>Bacteria</taxon>
        <taxon>Pseudomonadati</taxon>
        <taxon>Pseudomonadota</taxon>
        <taxon>Alphaproteobacteria</taxon>
        <taxon>Rhodobacterales</taxon>
        <taxon>Roseobacteraceae</taxon>
        <taxon>Sulfitobacter</taxon>
    </lineage>
</organism>
<gene>
    <name evidence="6" type="ORF">T7987_19280</name>
</gene>
<accession>A0ABZ0V9G6</accession>
<dbReference type="RefSeq" id="WP_322330119.1">
    <property type="nucleotide sequence ID" value="NZ_CP139730.1"/>
</dbReference>
<evidence type="ECO:0000256" key="3">
    <source>
        <dbReference type="ARBA" id="ARBA00023163"/>
    </source>
</evidence>
<dbReference type="Pfam" id="PF09339">
    <property type="entry name" value="HTH_IclR"/>
    <property type="match status" value="1"/>
</dbReference>
<keyword evidence="3" id="KW-0804">Transcription</keyword>
<feature type="domain" description="IclR-ED" evidence="5">
    <location>
        <begin position="70"/>
        <end position="261"/>
    </location>
</feature>
<geneLocation type="plasmid" evidence="6 7">
    <name>unnamed05</name>
</geneLocation>
<keyword evidence="6" id="KW-0614">Plasmid</keyword>
<proteinExistence type="predicted"/>
<dbReference type="InterPro" id="IPR029016">
    <property type="entry name" value="GAF-like_dom_sf"/>
</dbReference>
<feature type="domain" description="HTH iclR-type" evidence="4">
    <location>
        <begin position="7"/>
        <end position="69"/>
    </location>
</feature>
<protein>
    <submittedName>
        <fullName evidence="6">Helix-turn-helix domain-containing protein</fullName>
    </submittedName>
</protein>
<dbReference type="PANTHER" id="PTHR30136">
    <property type="entry name" value="HELIX-TURN-HELIX TRANSCRIPTIONAL REGULATOR, ICLR FAMILY"/>
    <property type="match status" value="1"/>
</dbReference>
<evidence type="ECO:0000256" key="1">
    <source>
        <dbReference type="ARBA" id="ARBA00023015"/>
    </source>
</evidence>
<dbReference type="InterPro" id="IPR005471">
    <property type="entry name" value="Tscrpt_reg_IclR_N"/>
</dbReference>
<dbReference type="PROSITE" id="PS51078">
    <property type="entry name" value="ICLR_ED"/>
    <property type="match status" value="1"/>
</dbReference>
<dbReference type="Gene3D" id="1.10.10.10">
    <property type="entry name" value="Winged helix-like DNA-binding domain superfamily/Winged helix DNA-binding domain"/>
    <property type="match status" value="1"/>
</dbReference>
<name>A0ABZ0V9G6_9RHOB</name>
<dbReference type="EMBL" id="CP139730">
    <property type="protein sequence ID" value="WPZ23965.1"/>
    <property type="molecule type" value="Genomic_DNA"/>
</dbReference>
<dbReference type="SUPFAM" id="SSF46785">
    <property type="entry name" value="Winged helix' DNA-binding domain"/>
    <property type="match status" value="1"/>
</dbReference>
<dbReference type="InterPro" id="IPR036390">
    <property type="entry name" value="WH_DNA-bd_sf"/>
</dbReference>
<dbReference type="InterPro" id="IPR036388">
    <property type="entry name" value="WH-like_DNA-bd_sf"/>
</dbReference>
<keyword evidence="2" id="KW-0238">DNA-binding</keyword>
<keyword evidence="7" id="KW-1185">Reference proteome</keyword>
<evidence type="ECO:0000259" key="4">
    <source>
        <dbReference type="PROSITE" id="PS51077"/>
    </source>
</evidence>
<dbReference type="PROSITE" id="PS51077">
    <property type="entry name" value="HTH_ICLR"/>
    <property type="match status" value="1"/>
</dbReference>